<dbReference type="OrthoDB" id="20229at10239"/>
<sequence length="94" mass="10864">MSKAALPVEIEFSYDHPTAGVVTVEALYSVMEGDRNSRESDVDYNGFQDLEYYAVFSGGKQIYVDIPDDVLYHHLREYIRNLEIVGCFQEEEEF</sequence>
<evidence type="ECO:0000313" key="1">
    <source>
        <dbReference type="EMBL" id="ALM02402.1"/>
    </source>
</evidence>
<keyword evidence="2" id="KW-1185">Reference proteome</keyword>
<dbReference type="Proteomes" id="UP000203990">
    <property type="component" value="Segment"/>
</dbReference>
<dbReference type="KEGG" id="vg:26522965"/>
<gene>
    <name evidence="1" type="ORF">KB57_009</name>
</gene>
<organism evidence="1 2">
    <name type="scientific">Klebsiella phage vB_KpnM_KB57</name>
    <dbReference type="NCBI Taxonomy" id="1719140"/>
    <lineage>
        <taxon>Viruses</taxon>
        <taxon>Duplodnaviria</taxon>
        <taxon>Heunggongvirae</taxon>
        <taxon>Uroviricota</taxon>
        <taxon>Caudoviricetes</taxon>
        <taxon>Vequintavirinae</taxon>
        <taxon>Mydovirus</taxon>
        <taxon>Mydovirus KB57</taxon>
    </lineage>
</organism>
<name>A0A0S1S3E2_9CAUD</name>
<dbReference type="GeneID" id="26522965"/>
<evidence type="ECO:0000313" key="2">
    <source>
        <dbReference type="Proteomes" id="UP000203990"/>
    </source>
</evidence>
<dbReference type="RefSeq" id="YP_009187622.1">
    <property type="nucleotide sequence ID" value="NC_028659.1"/>
</dbReference>
<accession>A0A0S1S3E2</accession>
<dbReference type="EMBL" id="KT934943">
    <property type="protein sequence ID" value="ALM02402.1"/>
    <property type="molecule type" value="Genomic_DNA"/>
</dbReference>
<protein>
    <submittedName>
        <fullName evidence="1">Uncharacterized protein</fullName>
    </submittedName>
</protein>
<reference evidence="1 2" key="1">
    <citation type="submission" date="2015-10" db="EMBL/GenBank/DDBJ databases">
        <title>Complete genome sequence of Klebsiella pneumoniae bacteriophage vB_KpnM_KB57.</title>
        <authorList>
            <person name="Volozhantsev N.V."/>
            <person name="Popova A.V."/>
            <person name="Krasilnikova V.M."/>
            <person name="Bogun A.G."/>
        </authorList>
    </citation>
    <scope>NUCLEOTIDE SEQUENCE [LARGE SCALE GENOMIC DNA]</scope>
</reference>
<proteinExistence type="predicted"/>